<gene>
    <name evidence="2" type="ORF">RBEAN4_0597</name>
</gene>
<protein>
    <submittedName>
        <fullName evidence="2">Uncharacterized protein</fullName>
    </submittedName>
</protein>
<comment type="caution">
    <text evidence="2">The sequence shown here is derived from an EMBL/GenBank/DDBJ whole genome shotgun (WGS) entry which is preliminary data.</text>
</comment>
<sequence length="556" mass="64917">MKKTLKIIFFVSILAVLTYGVLWFAILFSLSNSINQKYSDTYLNIDDSQQYFVKFSKAKPYGFPFKFGVSIINWQEESVNRKIEFNSPINIGYDLLKQQIFIDFSGEAVGRFKPTQRGFGVKFYNDNCTLSAKMPLSFRLFKIIKEKKDFFEIVNFIEDVKFTLNKAEIFDLVDNKKLYEEGHTLFTLTFDKSKYYTSKQDFLDNIPQKLEINYDTEIIQSDLEDRIIPAGLLLYRLAWHNNFKFSANFLVTAGNQNFKDFAKDLTIKITNAQINSNSFENNINLLYKGKLDGLGNNNVSLLIDSKIKLKQNSITNFLSFIRKYYDRQNYMLTISDNESYKNLNSKLSYILDNNQQFDFSILENREYDFKLNANLFTELNKLTRAKINALSLYSNRTGFNITNETLVNIFKDSYSKGDIIANNYPKIMEVLSSYIYKDLSEKSKEIYKNAFISFFKTISDHPNSSNLIDVSFEYNFDLSDLNKTKIGTIDDINKILPLYYLSLYQAAVKEVKAGDNLKEKIMELIPDFKEHQKILEKCMLPGFQDINETMWQEITK</sequence>
<reference evidence="2 3" key="1">
    <citation type="submission" date="2015-02" db="EMBL/GenBank/DDBJ databases">
        <title>Genome Sequencing of Rickettsiales.</title>
        <authorList>
            <person name="Daugherty S.C."/>
            <person name="Su Q."/>
            <person name="Abolude K."/>
            <person name="Beier-Sexton M."/>
            <person name="Carlyon J.A."/>
            <person name="Carter R."/>
            <person name="Day N.P."/>
            <person name="Dumler S.J."/>
            <person name="Dyachenko V."/>
            <person name="Godinez A."/>
            <person name="Kurtti T.J."/>
            <person name="Lichay M."/>
            <person name="Mullins K.E."/>
            <person name="Ott S."/>
            <person name="Pappas-Brown V."/>
            <person name="Paris D.H."/>
            <person name="Patel P."/>
            <person name="Richards A.L."/>
            <person name="Sadzewicz L."/>
            <person name="Sears K."/>
            <person name="Seidman D."/>
            <person name="Sengamalay N."/>
            <person name="Stenos J."/>
            <person name="Tallon L.J."/>
            <person name="Vincent G."/>
            <person name="Fraser C.M."/>
            <person name="Munderloh U."/>
            <person name="Dunning-Hotopp J.C."/>
        </authorList>
    </citation>
    <scope>NUCLEOTIDE SEQUENCE [LARGE SCALE GENOMIC DNA]</scope>
    <source>
        <strain evidence="2 3">RML An4</strain>
    </source>
</reference>
<proteinExistence type="predicted"/>
<evidence type="ECO:0000256" key="1">
    <source>
        <dbReference type="SAM" id="Phobius"/>
    </source>
</evidence>
<accession>A0A0F3QAQ9</accession>
<dbReference type="AlphaFoldDB" id="A0A0F3QAQ9"/>
<evidence type="ECO:0000313" key="2">
    <source>
        <dbReference type="EMBL" id="KJV89618.1"/>
    </source>
</evidence>
<dbReference type="Proteomes" id="UP000033661">
    <property type="component" value="Unassembled WGS sequence"/>
</dbReference>
<name>A0A0F3QAQ9_RICBE</name>
<keyword evidence="3" id="KW-1185">Reference proteome</keyword>
<feature type="transmembrane region" description="Helical" evidence="1">
    <location>
        <begin position="7"/>
        <end position="30"/>
    </location>
</feature>
<keyword evidence="1" id="KW-0472">Membrane</keyword>
<evidence type="ECO:0000313" key="3">
    <source>
        <dbReference type="Proteomes" id="UP000033661"/>
    </source>
</evidence>
<organism evidence="2 3">
    <name type="scientific">Rickettsia bellii str. RML An4</name>
    <dbReference type="NCBI Taxonomy" id="1359193"/>
    <lineage>
        <taxon>Bacteria</taxon>
        <taxon>Pseudomonadati</taxon>
        <taxon>Pseudomonadota</taxon>
        <taxon>Alphaproteobacteria</taxon>
        <taxon>Rickettsiales</taxon>
        <taxon>Rickettsiaceae</taxon>
        <taxon>Rickettsieae</taxon>
        <taxon>Rickettsia</taxon>
        <taxon>belli group</taxon>
    </lineage>
</organism>
<dbReference type="RefSeq" id="WP_045798878.1">
    <property type="nucleotide sequence ID" value="NZ_LAOI01000001.1"/>
</dbReference>
<dbReference type="PATRIC" id="fig|1359193.3.peg.581"/>
<keyword evidence="1" id="KW-0812">Transmembrane</keyword>
<keyword evidence="1" id="KW-1133">Transmembrane helix</keyword>
<dbReference type="EMBL" id="LAOI01000001">
    <property type="protein sequence ID" value="KJV89618.1"/>
    <property type="molecule type" value="Genomic_DNA"/>
</dbReference>